<evidence type="ECO:0000313" key="1">
    <source>
        <dbReference type="EMBL" id="KAK0170815.1"/>
    </source>
</evidence>
<protein>
    <submittedName>
        <fullName evidence="1">Uncharacterized protein</fullName>
    </submittedName>
</protein>
<dbReference type="InterPro" id="IPR032062">
    <property type="entry name" value="DUF4803"/>
</dbReference>
<reference evidence="1" key="1">
    <citation type="journal article" date="2023" name="bioRxiv">
        <title>Scaffold-level genome assemblies of two parasitoid biocontrol wasps reveal the parthenogenesis mechanism and an associated novel virus.</title>
        <authorList>
            <person name="Inwood S."/>
            <person name="Skelly J."/>
            <person name="Guhlin J."/>
            <person name="Harrop T."/>
            <person name="Goldson S."/>
            <person name="Dearden P."/>
        </authorList>
    </citation>
    <scope>NUCLEOTIDE SEQUENCE</scope>
    <source>
        <strain evidence="1">Irish</strain>
        <tissue evidence="1">Whole body</tissue>
    </source>
</reference>
<accession>A0AA39KR57</accession>
<comment type="caution">
    <text evidence="1">The sequence shown here is derived from an EMBL/GenBank/DDBJ whole genome shotgun (WGS) entry which is preliminary data.</text>
</comment>
<sequence length="614" mass="71375">MIAYVNIIRNIVQNTSNITDNIINTKEKFHIGLNRTQIIHEELYNITHNYDDGVDSMNVIYHFEELKNNLEDRYKNIANFFFDIIANDVNEELYKKLSTEYSEKNHMDLKIIREQKLPNIKPEESAVFQKKNYKSICDYNYSLVKAHFQIYQQLIMLELKSFLTDTFIYLVSSYCHFGLNKSNEHDDTIFNNYNNSMKQLQINLDFYQNGILNYAKSYSANDLYGCTSGPVREDEIVEYESDDSSYNFDITKDKSNCSYEKCDFSLFQRDESYRFQLGKYHSTKSCYGTLMQCSPVESVEFCYASDSSSKNYEGLKLNDEIYGNVTWCPKGKHTISLDRWNIKKCDVCVCICPAYSPIKDSFKLYGKISFMEETSDISNNSVVTDVKFVEVNNTVYMQIEEGQLSMMIFNGDDNGKTWKPLNEPWSVMEISQEYKNHKYGQIIYGKDISYGEIYINTSILHLDDVILPLGHVVTGVKFGFKMNETENIIQIQVRATPYDLITNKLIITNNGEPTSFWITAESMDSSKMPEYQRKRTALTNIETDSVPNQSILFQSPHLHDDEQQVIIPHFDPREVFSKWPFPLRGIGISVKVYNDTLPFVTTLKTFPYTIPTIV</sequence>
<evidence type="ECO:0000313" key="2">
    <source>
        <dbReference type="Proteomes" id="UP001168990"/>
    </source>
</evidence>
<dbReference type="PANTHER" id="PTHR47890">
    <property type="entry name" value="LD24308P"/>
    <property type="match status" value="1"/>
</dbReference>
<dbReference type="EMBL" id="JAQQBS010000003">
    <property type="protein sequence ID" value="KAK0170815.1"/>
    <property type="molecule type" value="Genomic_DNA"/>
</dbReference>
<keyword evidence="2" id="KW-1185">Reference proteome</keyword>
<dbReference type="Proteomes" id="UP001168990">
    <property type="component" value="Unassembled WGS sequence"/>
</dbReference>
<name>A0AA39KR57_9HYME</name>
<gene>
    <name evidence="1" type="ORF">PV328_008613</name>
</gene>
<organism evidence="1 2">
    <name type="scientific">Microctonus aethiopoides</name>
    <dbReference type="NCBI Taxonomy" id="144406"/>
    <lineage>
        <taxon>Eukaryota</taxon>
        <taxon>Metazoa</taxon>
        <taxon>Ecdysozoa</taxon>
        <taxon>Arthropoda</taxon>
        <taxon>Hexapoda</taxon>
        <taxon>Insecta</taxon>
        <taxon>Pterygota</taxon>
        <taxon>Neoptera</taxon>
        <taxon>Endopterygota</taxon>
        <taxon>Hymenoptera</taxon>
        <taxon>Apocrita</taxon>
        <taxon>Ichneumonoidea</taxon>
        <taxon>Braconidae</taxon>
        <taxon>Euphorinae</taxon>
        <taxon>Microctonus</taxon>
    </lineage>
</organism>
<dbReference type="Pfam" id="PF16061">
    <property type="entry name" value="DUF4803"/>
    <property type="match status" value="1"/>
</dbReference>
<dbReference type="AlphaFoldDB" id="A0AA39KR57"/>
<proteinExistence type="predicted"/>
<reference evidence="1" key="2">
    <citation type="submission" date="2023-03" db="EMBL/GenBank/DDBJ databases">
        <authorList>
            <person name="Inwood S.N."/>
            <person name="Skelly J.G."/>
            <person name="Guhlin J."/>
            <person name="Harrop T.W.R."/>
            <person name="Goldson S.G."/>
            <person name="Dearden P.K."/>
        </authorList>
    </citation>
    <scope>NUCLEOTIDE SEQUENCE</scope>
    <source>
        <strain evidence="1">Irish</strain>
        <tissue evidence="1">Whole body</tissue>
    </source>
</reference>
<dbReference type="PANTHER" id="PTHR47890:SF1">
    <property type="entry name" value="LD24308P"/>
    <property type="match status" value="1"/>
</dbReference>